<dbReference type="Pfam" id="PF13177">
    <property type="entry name" value="DNA_pol3_delta2"/>
    <property type="match status" value="1"/>
</dbReference>
<dbReference type="InterPro" id="IPR027417">
    <property type="entry name" value="P-loop_NTPase"/>
</dbReference>
<dbReference type="PANTHER" id="PTHR11669">
    <property type="entry name" value="REPLICATION FACTOR C / DNA POLYMERASE III GAMMA-TAU SUBUNIT"/>
    <property type="match status" value="1"/>
</dbReference>
<accession>A0A955RL40</accession>
<dbReference type="Gene3D" id="3.40.50.300">
    <property type="entry name" value="P-loop containing nucleotide triphosphate hydrolases"/>
    <property type="match status" value="1"/>
</dbReference>
<protein>
    <recommendedName>
        <fullName evidence="3">DNA polymerase III subunit delta</fullName>
    </recommendedName>
</protein>
<proteinExistence type="predicted"/>
<dbReference type="PANTHER" id="PTHR11669:SF8">
    <property type="entry name" value="DNA POLYMERASE III SUBUNIT DELTA"/>
    <property type="match status" value="1"/>
</dbReference>
<name>A0A955RL40_9BACT</name>
<sequence>MHLQSYILIAKKNSTLIELKRKAYGLLSEMTGKDPDTSLEIIIQNDPSIGIKHIEQIHEWNSKKSSGFRLGLIYNAHLLTVQAQNSILKLVEEPNHNTFIVLTTHSKNNLLDTIISRCKILSWDEDNTNKSNNLADFFLKSNYAEQKKLVYDYSQDRRKIEEFLDSLLEFFSIKNSETITCKDNQNVVELLGEWNSANSSGVNTKLIAQSILLNLGNYE</sequence>
<dbReference type="Proteomes" id="UP000714915">
    <property type="component" value="Unassembled WGS sequence"/>
</dbReference>
<dbReference type="AlphaFoldDB" id="A0A955RL40"/>
<evidence type="ECO:0000313" key="1">
    <source>
        <dbReference type="EMBL" id="MCA9386664.1"/>
    </source>
</evidence>
<reference evidence="1" key="1">
    <citation type="submission" date="2020-04" db="EMBL/GenBank/DDBJ databases">
        <authorList>
            <person name="Zhang T."/>
        </authorList>
    </citation>
    <scope>NUCLEOTIDE SEQUENCE</scope>
    <source>
        <strain evidence="1">HKST-UBA09</strain>
    </source>
</reference>
<organism evidence="1 2">
    <name type="scientific">Candidatus Dojkabacteria bacterium</name>
    <dbReference type="NCBI Taxonomy" id="2099670"/>
    <lineage>
        <taxon>Bacteria</taxon>
        <taxon>Candidatus Dojkabacteria</taxon>
    </lineage>
</organism>
<evidence type="ECO:0008006" key="3">
    <source>
        <dbReference type="Google" id="ProtNLM"/>
    </source>
</evidence>
<dbReference type="GO" id="GO:0006261">
    <property type="term" value="P:DNA-templated DNA replication"/>
    <property type="evidence" value="ECO:0007669"/>
    <property type="project" value="TreeGrafter"/>
</dbReference>
<dbReference type="EMBL" id="JAGQLF010000010">
    <property type="protein sequence ID" value="MCA9386664.1"/>
    <property type="molecule type" value="Genomic_DNA"/>
</dbReference>
<reference evidence="1" key="2">
    <citation type="journal article" date="2021" name="Microbiome">
        <title>Successional dynamics and alternative stable states in a saline activated sludge microbial community over 9 years.</title>
        <authorList>
            <person name="Wang Y."/>
            <person name="Ye J."/>
            <person name="Ju F."/>
            <person name="Liu L."/>
            <person name="Boyd J.A."/>
            <person name="Deng Y."/>
            <person name="Parks D.H."/>
            <person name="Jiang X."/>
            <person name="Yin X."/>
            <person name="Woodcroft B.J."/>
            <person name="Tyson G.W."/>
            <person name="Hugenholtz P."/>
            <person name="Polz M.F."/>
            <person name="Zhang T."/>
        </authorList>
    </citation>
    <scope>NUCLEOTIDE SEQUENCE</scope>
    <source>
        <strain evidence="1">HKST-UBA09</strain>
    </source>
</reference>
<evidence type="ECO:0000313" key="2">
    <source>
        <dbReference type="Proteomes" id="UP000714915"/>
    </source>
</evidence>
<gene>
    <name evidence="1" type="ORF">KC669_01375</name>
</gene>
<dbReference type="SUPFAM" id="SSF52540">
    <property type="entry name" value="P-loop containing nucleoside triphosphate hydrolases"/>
    <property type="match status" value="1"/>
</dbReference>
<dbReference type="InterPro" id="IPR050238">
    <property type="entry name" value="DNA_Rep/Repair_Clamp_Loader"/>
</dbReference>
<comment type="caution">
    <text evidence="1">The sequence shown here is derived from an EMBL/GenBank/DDBJ whole genome shotgun (WGS) entry which is preliminary data.</text>
</comment>